<evidence type="ECO:0000313" key="3">
    <source>
        <dbReference type="Proteomes" id="UP000199205"/>
    </source>
</evidence>
<evidence type="ECO:0000313" key="2">
    <source>
        <dbReference type="EMBL" id="SCB15112.1"/>
    </source>
</evidence>
<dbReference type="SUPFAM" id="SSF69618">
    <property type="entry name" value="HemD-like"/>
    <property type="match status" value="1"/>
</dbReference>
<organism evidence="2 3">
    <name type="scientific">Rhizobium lusitanum</name>
    <dbReference type="NCBI Taxonomy" id="293958"/>
    <lineage>
        <taxon>Bacteria</taxon>
        <taxon>Pseudomonadati</taxon>
        <taxon>Pseudomonadota</taxon>
        <taxon>Alphaproteobacteria</taxon>
        <taxon>Hyphomicrobiales</taxon>
        <taxon>Rhizobiaceae</taxon>
        <taxon>Rhizobium/Agrobacterium group</taxon>
        <taxon>Rhizobium</taxon>
    </lineage>
</organism>
<protein>
    <submittedName>
        <fullName evidence="2">Uroporphyrinogen-III synthase</fullName>
    </submittedName>
</protein>
<dbReference type="OrthoDB" id="7163809at2"/>
<dbReference type="Gene3D" id="3.40.50.10090">
    <property type="match status" value="2"/>
</dbReference>
<accession>A0A1C3UI22</accession>
<dbReference type="EMBL" id="FMAF01000002">
    <property type="protein sequence ID" value="SCB15112.1"/>
    <property type="molecule type" value="Genomic_DNA"/>
</dbReference>
<sequence>MRVVVTRPQHSGERTIRRLTQMGHEALLLPLAEPVHHADEARRALLDTQGAIAVTSAEAIRVLAALGSDLGPYLGRPLFAVGKATAKEAASLGFTNVVISEGGGTELAALISDHAASLAKAPLLYLAGHPRAAGFEARLAELQLPFHTVECYRMRDIAPKDDTLRRLFIDISANAVLLYSHQTAQRFFGLSFVQENPEIFAETHFLCLSEAIAGAIPPQMRLHVDIADMPNEDRLLALLDAE</sequence>
<evidence type="ECO:0000259" key="1">
    <source>
        <dbReference type="Pfam" id="PF02602"/>
    </source>
</evidence>
<dbReference type="InterPro" id="IPR003754">
    <property type="entry name" value="4pyrrol_synth_uPrphyn_synth"/>
</dbReference>
<dbReference type="AlphaFoldDB" id="A0A1C3UI22"/>
<dbReference type="GO" id="GO:0033014">
    <property type="term" value="P:tetrapyrrole biosynthetic process"/>
    <property type="evidence" value="ECO:0007669"/>
    <property type="project" value="InterPro"/>
</dbReference>
<reference evidence="2 3" key="1">
    <citation type="submission" date="2016-08" db="EMBL/GenBank/DDBJ databases">
        <authorList>
            <person name="Seilhamer J.J."/>
        </authorList>
    </citation>
    <scope>NUCLEOTIDE SEQUENCE [LARGE SCALE GENOMIC DNA]</scope>
    <source>
        <strain evidence="2 3">P1-7</strain>
    </source>
</reference>
<dbReference type="Proteomes" id="UP000199205">
    <property type="component" value="Unassembled WGS sequence"/>
</dbReference>
<dbReference type="InterPro" id="IPR036108">
    <property type="entry name" value="4pyrrol_syn_uPrphyn_synt_sf"/>
</dbReference>
<dbReference type="Pfam" id="PF02602">
    <property type="entry name" value="HEM4"/>
    <property type="match status" value="1"/>
</dbReference>
<dbReference type="GO" id="GO:0004852">
    <property type="term" value="F:uroporphyrinogen-III synthase activity"/>
    <property type="evidence" value="ECO:0007669"/>
    <property type="project" value="InterPro"/>
</dbReference>
<dbReference type="RefSeq" id="WP_092573192.1">
    <property type="nucleotide sequence ID" value="NZ_FMAF01000002.1"/>
</dbReference>
<dbReference type="NCBIfam" id="NF006621">
    <property type="entry name" value="PRK09189.1"/>
    <property type="match status" value="1"/>
</dbReference>
<name>A0A1C3UI22_9HYPH</name>
<dbReference type="CDD" id="cd06578">
    <property type="entry name" value="HemD"/>
    <property type="match status" value="1"/>
</dbReference>
<gene>
    <name evidence="2" type="ORF">GA0061101_102436</name>
</gene>
<proteinExistence type="predicted"/>
<feature type="domain" description="Tetrapyrrole biosynthesis uroporphyrinogen III synthase" evidence="1">
    <location>
        <begin position="15"/>
        <end position="216"/>
    </location>
</feature>